<evidence type="ECO:0000313" key="2">
    <source>
        <dbReference type="Proteomes" id="UP000239047"/>
    </source>
</evidence>
<proteinExistence type="predicted"/>
<evidence type="ECO:0000313" key="1">
    <source>
        <dbReference type="EMBL" id="PPA71910.1"/>
    </source>
</evidence>
<name>A0A2S5GFV4_9BACL</name>
<keyword evidence="2" id="KW-1185">Reference proteome</keyword>
<reference evidence="1 2" key="1">
    <citation type="submission" date="2018-02" db="EMBL/GenBank/DDBJ databases">
        <title>Jeotgalibacillus proteolyticum sp. nov. a protease producing bacterium isolated from ocean sediments of Laizhou Bay.</title>
        <authorList>
            <person name="Li Y."/>
        </authorList>
    </citation>
    <scope>NUCLEOTIDE SEQUENCE [LARGE SCALE GENOMIC DNA]</scope>
    <source>
        <strain evidence="1 2">22-7</strain>
    </source>
</reference>
<dbReference type="RefSeq" id="WP_104055671.1">
    <property type="nucleotide sequence ID" value="NZ_PREZ01000001.1"/>
</dbReference>
<dbReference type="Proteomes" id="UP000239047">
    <property type="component" value="Unassembled WGS sequence"/>
</dbReference>
<dbReference type="InterPro" id="IPR008767">
    <property type="entry name" value="Phage_SPP1_head-tail_adaptor"/>
</dbReference>
<protein>
    <submittedName>
        <fullName evidence="1">Phage head-tail adapter protein</fullName>
    </submittedName>
</protein>
<dbReference type="NCBIfam" id="TIGR01563">
    <property type="entry name" value="gp16_SPP1"/>
    <property type="match status" value="1"/>
</dbReference>
<gene>
    <name evidence="1" type="ORF">C4B60_00595</name>
</gene>
<dbReference type="AlphaFoldDB" id="A0A2S5GFV4"/>
<dbReference type="EMBL" id="PREZ01000001">
    <property type="protein sequence ID" value="PPA71910.1"/>
    <property type="molecule type" value="Genomic_DNA"/>
</dbReference>
<accession>A0A2S5GFV4</accession>
<dbReference type="OrthoDB" id="2051942at2"/>
<comment type="caution">
    <text evidence="1">The sequence shown here is derived from an EMBL/GenBank/DDBJ whole genome shotgun (WGS) entry which is preliminary data.</text>
</comment>
<organism evidence="1 2">
    <name type="scientific">Jeotgalibacillus proteolyticus</name>
    <dbReference type="NCBI Taxonomy" id="2082395"/>
    <lineage>
        <taxon>Bacteria</taxon>
        <taxon>Bacillati</taxon>
        <taxon>Bacillota</taxon>
        <taxon>Bacilli</taxon>
        <taxon>Bacillales</taxon>
        <taxon>Caryophanaceae</taxon>
        <taxon>Jeotgalibacillus</taxon>
    </lineage>
</organism>
<sequence>MTFDDELILVGTTEGENPMGDPITIDTQSVVFCNVQSTTRSEHYSAAANGLKPEIVFVVNVYEYNKEKVVIYDDDQYNVLRTYQPKKSKDLSDFETIELVCEGLNS</sequence>